<dbReference type="AlphaFoldDB" id="A0A3N1P0C3"/>
<gene>
    <name evidence="3" type="ORF">EDC38_1669</name>
</gene>
<dbReference type="EMBL" id="RJUK01000001">
    <property type="protein sequence ID" value="ROQ21048.1"/>
    <property type="molecule type" value="Genomic_DNA"/>
</dbReference>
<proteinExistence type="predicted"/>
<keyword evidence="2" id="KW-1133">Transmembrane helix</keyword>
<evidence type="ECO:0000256" key="2">
    <source>
        <dbReference type="SAM" id="Phobius"/>
    </source>
</evidence>
<protein>
    <submittedName>
        <fullName evidence="3">Uncharacterized protein</fullName>
    </submittedName>
</protein>
<name>A0A3N1P0C3_9GAMM</name>
<sequence length="236" mass="25844">MDQDLPVKDFCPLHLASLAQAGTLSEDKPARQGARKTLWLTLLASLLVHAILLTLWTPQPKDVKSIAPAPNLRITVSTAVTDTATAETAPEHESPAVEEPITSGLPPPPENTTMAATENVTREKPRIDLHALEIPSHPLPATSESSTGNVFHPGLRRQIRDARTRRERLRNTGKSELHSWQDASGRTWVDLGDGKCMRSAGDTWGATGWELPTRCKGQLTEGEGMLRSMQESLDRQ</sequence>
<evidence type="ECO:0000313" key="4">
    <source>
        <dbReference type="Proteomes" id="UP000273643"/>
    </source>
</evidence>
<keyword evidence="2" id="KW-0472">Membrane</keyword>
<keyword evidence="4" id="KW-1185">Reference proteome</keyword>
<accession>A0A3N1P0C3</accession>
<reference evidence="3 4" key="1">
    <citation type="submission" date="2018-11" db="EMBL/GenBank/DDBJ databases">
        <title>Genomic Encyclopedia of Type Strains, Phase IV (KMG-IV): sequencing the most valuable type-strain genomes for metagenomic binning, comparative biology and taxonomic classification.</title>
        <authorList>
            <person name="Goeker M."/>
        </authorList>
    </citation>
    <scope>NUCLEOTIDE SEQUENCE [LARGE SCALE GENOMIC DNA]</scope>
    <source>
        <strain evidence="3 4">DSM 16974</strain>
    </source>
</reference>
<feature type="region of interest" description="Disordered" evidence="1">
    <location>
        <begin position="83"/>
        <end position="114"/>
    </location>
</feature>
<comment type="caution">
    <text evidence="3">The sequence shown here is derived from an EMBL/GenBank/DDBJ whole genome shotgun (WGS) entry which is preliminary data.</text>
</comment>
<feature type="transmembrane region" description="Helical" evidence="2">
    <location>
        <begin position="38"/>
        <end position="56"/>
    </location>
</feature>
<evidence type="ECO:0000313" key="3">
    <source>
        <dbReference type="EMBL" id="ROQ21048.1"/>
    </source>
</evidence>
<evidence type="ECO:0000256" key="1">
    <source>
        <dbReference type="SAM" id="MobiDB-lite"/>
    </source>
</evidence>
<keyword evidence="2" id="KW-0812">Transmembrane</keyword>
<dbReference type="Proteomes" id="UP000273643">
    <property type="component" value="Unassembled WGS sequence"/>
</dbReference>
<organism evidence="3 4">
    <name type="scientific">Marinimicrobium koreense</name>
    <dbReference type="NCBI Taxonomy" id="306545"/>
    <lineage>
        <taxon>Bacteria</taxon>
        <taxon>Pseudomonadati</taxon>
        <taxon>Pseudomonadota</taxon>
        <taxon>Gammaproteobacteria</taxon>
        <taxon>Cellvibrionales</taxon>
        <taxon>Cellvibrionaceae</taxon>
        <taxon>Marinimicrobium</taxon>
    </lineage>
</organism>